<evidence type="ECO:0000256" key="2">
    <source>
        <dbReference type="ARBA" id="ARBA00023239"/>
    </source>
</evidence>
<dbReference type="CDD" id="cd06661">
    <property type="entry name" value="GGCT_like"/>
    <property type="match status" value="1"/>
</dbReference>
<dbReference type="Gene3D" id="3.10.490.10">
    <property type="entry name" value="Gamma-glutamyl cyclotransferase-like"/>
    <property type="match status" value="1"/>
</dbReference>
<feature type="active site" description="Proton acceptor" evidence="3">
    <location>
        <position position="148"/>
    </location>
</feature>
<reference evidence="6" key="1">
    <citation type="submission" date="2021-01" db="EMBL/GenBank/DDBJ databases">
        <authorList>
            <person name="Corre E."/>
            <person name="Pelletier E."/>
            <person name="Niang G."/>
            <person name="Scheremetjew M."/>
            <person name="Finn R."/>
            <person name="Kale V."/>
            <person name="Holt S."/>
            <person name="Cochrane G."/>
            <person name="Meng A."/>
            <person name="Brown T."/>
            <person name="Cohen L."/>
        </authorList>
    </citation>
    <scope>NUCLEOTIDE SEQUENCE</scope>
    <source>
        <strain evidence="6">CCMP2058</strain>
    </source>
</reference>
<protein>
    <recommendedName>
        <fullName evidence="1">gamma-glutamylcyclotransferase</fullName>
        <ecNumber evidence="1">4.3.2.9</ecNumber>
    </recommendedName>
</protein>
<gene>
    <name evidence="6" type="ORF">LAMO00422_LOCUS9095</name>
</gene>
<dbReference type="InterPro" id="IPR017939">
    <property type="entry name" value="G-Glutamylcylcotransferase"/>
</dbReference>
<organism evidence="6">
    <name type="scientific">Amorphochlora amoebiformis</name>
    <dbReference type="NCBI Taxonomy" id="1561963"/>
    <lineage>
        <taxon>Eukaryota</taxon>
        <taxon>Sar</taxon>
        <taxon>Rhizaria</taxon>
        <taxon>Cercozoa</taxon>
        <taxon>Chlorarachniophyceae</taxon>
        <taxon>Amorphochlora</taxon>
    </lineage>
</organism>
<feature type="signal peptide" evidence="5">
    <location>
        <begin position="1"/>
        <end position="20"/>
    </location>
</feature>
<evidence type="ECO:0000256" key="4">
    <source>
        <dbReference type="PIRSR" id="PIRSR617939-2"/>
    </source>
</evidence>
<feature type="binding site" evidence="4">
    <location>
        <begin position="77"/>
        <end position="82"/>
    </location>
    <ligand>
        <name>substrate</name>
    </ligand>
</feature>
<evidence type="ECO:0000313" key="6">
    <source>
        <dbReference type="EMBL" id="CAD8447449.1"/>
    </source>
</evidence>
<sequence>MLMLFPFILTLASPQRLCFTKKLSLLDGRSQSVGTSRRISGTVRSSGNIPDLIEFLAPKKLRRLMGDAADSKGNLRYFAYGSNLCDDVFKQARQLSPATEQRAVVKGYRLTFPAPSAASLRPEVSDEVHGIVYGGLSRGDFVRLWMSEGGNSFYDVDIVTATIYNTSRTVSTLTLVEKTSLLGDVFKSLSGRFPENSPSGWYIDTIRRGAREKGLNTSWVLKLDLIDSTEIRTARALLDLILPQNKDSS</sequence>
<keyword evidence="2" id="KW-0456">Lyase</keyword>
<dbReference type="GO" id="GO:0003839">
    <property type="term" value="F:gamma-glutamylcyclotransferase activity"/>
    <property type="evidence" value="ECO:0007669"/>
    <property type="project" value="UniProtKB-EC"/>
</dbReference>
<proteinExistence type="predicted"/>
<evidence type="ECO:0000256" key="5">
    <source>
        <dbReference type="SAM" id="SignalP"/>
    </source>
</evidence>
<dbReference type="EC" id="4.3.2.9" evidence="1"/>
<dbReference type="EMBL" id="HBEM01013068">
    <property type="protein sequence ID" value="CAD8447449.1"/>
    <property type="molecule type" value="Transcribed_RNA"/>
</dbReference>
<feature type="binding site" evidence="4">
    <location>
        <position position="202"/>
    </location>
    <ligand>
        <name>substrate</name>
    </ligand>
</feature>
<dbReference type="SUPFAM" id="SSF110857">
    <property type="entry name" value="Gamma-glutamyl cyclotransferase-like"/>
    <property type="match status" value="1"/>
</dbReference>
<dbReference type="AlphaFoldDB" id="A0A7S0GZZ5"/>
<dbReference type="PANTHER" id="PTHR12935:SF0">
    <property type="entry name" value="GAMMA-GLUTAMYLCYCLOTRANSFERASE"/>
    <property type="match status" value="1"/>
</dbReference>
<name>A0A7S0GZZ5_9EUKA</name>
<dbReference type="PANTHER" id="PTHR12935">
    <property type="entry name" value="GAMMA-GLUTAMYLCYCLOTRANSFERASE"/>
    <property type="match status" value="1"/>
</dbReference>
<feature type="chain" id="PRO_5031186109" description="gamma-glutamylcyclotransferase" evidence="5">
    <location>
        <begin position="21"/>
        <end position="249"/>
    </location>
</feature>
<dbReference type="InterPro" id="IPR036568">
    <property type="entry name" value="GGCT-like_sf"/>
</dbReference>
<accession>A0A7S0GZZ5</accession>
<evidence type="ECO:0000256" key="1">
    <source>
        <dbReference type="ARBA" id="ARBA00012346"/>
    </source>
</evidence>
<keyword evidence="5" id="KW-0732">Signal</keyword>
<dbReference type="InterPro" id="IPR013024">
    <property type="entry name" value="GGCT-like"/>
</dbReference>
<evidence type="ECO:0000256" key="3">
    <source>
        <dbReference type="PIRSR" id="PIRSR617939-1"/>
    </source>
</evidence>